<proteinExistence type="predicted"/>
<comment type="caution">
    <text evidence="1">The sequence shown here is derived from an EMBL/GenBank/DDBJ whole genome shotgun (WGS) entry which is preliminary data.</text>
</comment>
<dbReference type="AlphaFoldDB" id="A0A1L9C6J3"/>
<organism evidence="1 2">
    <name type="scientific">Methanohalophilus portucalensis FDF-1</name>
    <dbReference type="NCBI Taxonomy" id="523843"/>
    <lineage>
        <taxon>Archaea</taxon>
        <taxon>Methanobacteriati</taxon>
        <taxon>Methanobacteriota</taxon>
        <taxon>Stenosarchaea group</taxon>
        <taxon>Methanomicrobia</taxon>
        <taxon>Methanosarcinales</taxon>
        <taxon>Methanosarcinaceae</taxon>
        <taxon>Methanohalophilus</taxon>
    </lineage>
</organism>
<name>A0A1L9C6J3_9EURY</name>
<dbReference type="Proteomes" id="UP000185713">
    <property type="component" value="Unassembled WGS sequence"/>
</dbReference>
<evidence type="ECO:0000313" key="2">
    <source>
        <dbReference type="Proteomes" id="UP000185713"/>
    </source>
</evidence>
<dbReference type="EMBL" id="JWTK01000002">
    <property type="protein sequence ID" value="OJH50107.1"/>
    <property type="molecule type" value="Genomic_DNA"/>
</dbReference>
<sequence length="30" mass="3417">MLPVFPYIIYKMNTSLLWGLEVVIGNSCNT</sequence>
<protein>
    <submittedName>
        <fullName evidence="1">Uncharacterized protein</fullName>
    </submittedName>
</protein>
<accession>A0A1L9C6J3</accession>
<gene>
    <name evidence="1" type="ORF">MPF_0902</name>
</gene>
<evidence type="ECO:0000313" key="1">
    <source>
        <dbReference type="EMBL" id="OJH50107.1"/>
    </source>
</evidence>
<reference evidence="1 2" key="1">
    <citation type="submission" date="2014-12" db="EMBL/GenBank/DDBJ databases">
        <title>The genome sequence of Methanohalophilus portucalensis strain FDF1.</title>
        <authorList>
            <person name="Lai M.-C."/>
            <person name="Lai S.-J."/>
        </authorList>
    </citation>
    <scope>NUCLEOTIDE SEQUENCE [LARGE SCALE GENOMIC DNA]</scope>
    <source>
        <strain evidence="1 2">FDF-1</strain>
    </source>
</reference>